<protein>
    <submittedName>
        <fullName evidence="1">Uncharacterized protein</fullName>
    </submittedName>
</protein>
<reference evidence="1 2" key="1">
    <citation type="journal article" date="2014" name="Genome Announc.">
        <title>Genome Sequence of Afipia felis Strain 76713, Isolated in Hospital Water Using an Amoeba Co-Culture Procedure.</title>
        <authorList>
            <person name="Benamar S."/>
            <person name="La Scola B."/>
            <person name="Croce O."/>
        </authorList>
    </citation>
    <scope>NUCLEOTIDE SEQUENCE [LARGE SCALE GENOMIC DNA]</scope>
    <source>
        <strain evidence="1 2">76713</strain>
    </source>
</reference>
<organism evidence="1 2">
    <name type="scientific">Afipia felis</name>
    <name type="common">Cat scratch disease bacillus</name>
    <dbReference type="NCBI Taxonomy" id="1035"/>
    <lineage>
        <taxon>Bacteria</taxon>
        <taxon>Pseudomonadati</taxon>
        <taxon>Pseudomonadota</taxon>
        <taxon>Alphaproteobacteria</taxon>
        <taxon>Hyphomicrobiales</taxon>
        <taxon>Nitrobacteraceae</taxon>
        <taxon>Afipia</taxon>
    </lineage>
</organism>
<sequence length="67" mass="7743">MPWRLIAKAFGWQTATDGDGEMPFVIVWHPRLRRHFTGSGAWRRAVRLSIHAPNSYPPDADRKEVQT</sequence>
<evidence type="ECO:0000313" key="2">
    <source>
        <dbReference type="Proteomes" id="UP000035762"/>
    </source>
</evidence>
<name>A0A090MWE5_AFIFE</name>
<dbReference type="RefSeq" id="WP_048758162.1">
    <property type="nucleotide sequence ID" value="NZ_CCAZ020000003.1"/>
</dbReference>
<evidence type="ECO:0000313" key="1">
    <source>
        <dbReference type="EMBL" id="CEG10584.1"/>
    </source>
</evidence>
<accession>A0A090MWE5</accession>
<keyword evidence="2" id="KW-1185">Reference proteome</keyword>
<gene>
    <name evidence="1" type="ORF">BN961_04024</name>
</gene>
<proteinExistence type="predicted"/>
<dbReference type="STRING" id="1035.BN961_04024"/>
<dbReference type="OrthoDB" id="8244264at2"/>
<dbReference type="AlphaFoldDB" id="A0A090MWE5"/>
<dbReference type="EMBL" id="CCAZ020000003">
    <property type="protein sequence ID" value="CEG10584.1"/>
    <property type="molecule type" value="Genomic_DNA"/>
</dbReference>
<dbReference type="Proteomes" id="UP000035762">
    <property type="component" value="Unassembled WGS sequence"/>
</dbReference>
<comment type="caution">
    <text evidence="1">The sequence shown here is derived from an EMBL/GenBank/DDBJ whole genome shotgun (WGS) entry which is preliminary data.</text>
</comment>